<dbReference type="EMBL" id="QNUK01000047">
    <property type="protein sequence ID" value="KAF5905268.1"/>
    <property type="molecule type" value="Genomic_DNA"/>
</dbReference>
<feature type="non-terminal residue" evidence="1">
    <location>
        <position position="60"/>
    </location>
</feature>
<accession>A0A8J4XE42</accession>
<reference evidence="1" key="1">
    <citation type="submission" date="2020-07" db="EMBL/GenBank/DDBJ databases">
        <title>Clarias magur genome sequencing, assembly and annotation.</title>
        <authorList>
            <person name="Kushwaha B."/>
            <person name="Kumar R."/>
            <person name="Das P."/>
            <person name="Joshi C.G."/>
            <person name="Kumar D."/>
            <person name="Nagpure N.S."/>
            <person name="Pandey M."/>
            <person name="Agarwal S."/>
            <person name="Srivastava S."/>
            <person name="Singh M."/>
            <person name="Sahoo L."/>
            <person name="Jayasankar P."/>
            <person name="Meher P.K."/>
            <person name="Koringa P.G."/>
            <person name="Iquebal M.A."/>
            <person name="Das S.P."/>
            <person name="Bit A."/>
            <person name="Patnaik S."/>
            <person name="Patel N."/>
            <person name="Shah T.M."/>
            <person name="Hinsu A."/>
            <person name="Jena J.K."/>
        </authorList>
    </citation>
    <scope>NUCLEOTIDE SEQUENCE</scope>
    <source>
        <strain evidence="1">CIFAMagur01</strain>
        <tissue evidence="1">Testis</tissue>
    </source>
</reference>
<organism evidence="1 2">
    <name type="scientific">Clarias magur</name>
    <name type="common">Asian catfish</name>
    <name type="synonym">Macropteronotus magur</name>
    <dbReference type="NCBI Taxonomy" id="1594786"/>
    <lineage>
        <taxon>Eukaryota</taxon>
        <taxon>Metazoa</taxon>
        <taxon>Chordata</taxon>
        <taxon>Craniata</taxon>
        <taxon>Vertebrata</taxon>
        <taxon>Euteleostomi</taxon>
        <taxon>Actinopterygii</taxon>
        <taxon>Neopterygii</taxon>
        <taxon>Teleostei</taxon>
        <taxon>Ostariophysi</taxon>
        <taxon>Siluriformes</taxon>
        <taxon>Clariidae</taxon>
        <taxon>Clarias</taxon>
    </lineage>
</organism>
<proteinExistence type="predicted"/>
<dbReference type="Proteomes" id="UP000727407">
    <property type="component" value="Unassembled WGS sequence"/>
</dbReference>
<dbReference type="AlphaFoldDB" id="A0A8J4XE42"/>
<evidence type="ECO:0000313" key="1">
    <source>
        <dbReference type="EMBL" id="KAF5905268.1"/>
    </source>
</evidence>
<name>A0A8J4XE42_CLAMG</name>
<keyword evidence="2" id="KW-1185">Reference proteome</keyword>
<gene>
    <name evidence="1" type="ORF">DAT39_005021</name>
</gene>
<sequence>ALTSLPGLVPVHYSAPTWEQHHLFALEKPRNHIRPITLVTHNSACQLLLALQLTYTQYHT</sequence>
<evidence type="ECO:0000313" key="2">
    <source>
        <dbReference type="Proteomes" id="UP000727407"/>
    </source>
</evidence>
<protein>
    <submittedName>
        <fullName evidence="1">Uncharacterized protein</fullName>
    </submittedName>
</protein>
<feature type="non-terminal residue" evidence="1">
    <location>
        <position position="1"/>
    </location>
</feature>
<comment type="caution">
    <text evidence="1">The sequence shown here is derived from an EMBL/GenBank/DDBJ whole genome shotgun (WGS) entry which is preliminary data.</text>
</comment>